<feature type="coiled-coil region" evidence="3">
    <location>
        <begin position="32"/>
        <end position="99"/>
    </location>
</feature>
<name>A0A1V2LAR0_CYBFA</name>
<dbReference type="Pfam" id="PF08614">
    <property type="entry name" value="ATG16"/>
    <property type="match status" value="1"/>
</dbReference>
<dbReference type="InterPro" id="IPR013923">
    <property type="entry name" value="Autophagy-rel_prot_16_dom"/>
</dbReference>
<dbReference type="STRING" id="36022.A0A1V2LAR0"/>
<sequence length="183" mass="21553">MATSEDWRSVIQKRIQERDELDAPNIALFASYKQVYERLRKAENVVSRLEATDTEHELQNTLKQVDDLTTTVLEKNQKIQQLEETSTKLRNQLKAVTKDKASLNTVVTRLTNKLNDRSEEHQYRNKSMEILNDELIAMQIENNLLHNKLEKMEKENEDLVQRWLQKVQQDAEKFNDFIAKGKP</sequence>
<dbReference type="VEuPathDB" id="FungiDB:BON22_1673"/>
<organism evidence="5 6">
    <name type="scientific">Cyberlindnera fabianii</name>
    <name type="common">Yeast</name>
    <name type="synonym">Hansenula fabianii</name>
    <dbReference type="NCBI Taxonomy" id="36022"/>
    <lineage>
        <taxon>Eukaryota</taxon>
        <taxon>Fungi</taxon>
        <taxon>Dikarya</taxon>
        <taxon>Ascomycota</taxon>
        <taxon>Saccharomycotina</taxon>
        <taxon>Saccharomycetes</taxon>
        <taxon>Phaffomycetales</taxon>
        <taxon>Phaffomycetaceae</taxon>
        <taxon>Cyberlindnera</taxon>
    </lineage>
</organism>
<protein>
    <submittedName>
        <fullName evidence="5">Autophagy-related protein 16</fullName>
    </submittedName>
</protein>
<dbReference type="Gene3D" id="1.20.5.170">
    <property type="match status" value="1"/>
</dbReference>
<reference evidence="6" key="1">
    <citation type="journal article" date="2017" name="Genome Announc.">
        <title>Genome sequences of Cyberlindnera fabianii 65, Pichia kudriavzevii 129, and Saccharomyces cerevisiae 131 isolated from fermented masau fruits in Zimbabwe.</title>
        <authorList>
            <person name="van Rijswijck I.M.H."/>
            <person name="Derks M.F.L."/>
            <person name="Abee T."/>
            <person name="de Ridder D."/>
            <person name="Smid E.J."/>
        </authorList>
    </citation>
    <scope>NUCLEOTIDE SEQUENCE [LARGE SCALE GENOMIC DNA]</scope>
    <source>
        <strain evidence="6">65</strain>
    </source>
</reference>
<dbReference type="GO" id="GO:0006914">
    <property type="term" value="P:autophagy"/>
    <property type="evidence" value="ECO:0007669"/>
    <property type="project" value="UniProtKB-KW"/>
</dbReference>
<evidence type="ECO:0000313" key="6">
    <source>
        <dbReference type="Proteomes" id="UP000189513"/>
    </source>
</evidence>
<evidence type="ECO:0000256" key="1">
    <source>
        <dbReference type="ARBA" id="ARBA00005331"/>
    </source>
</evidence>
<evidence type="ECO:0000259" key="4">
    <source>
        <dbReference type="Pfam" id="PF08614"/>
    </source>
</evidence>
<accession>A0A1V2LAR0</accession>
<feature type="coiled-coil region" evidence="3">
    <location>
        <begin position="135"/>
        <end position="162"/>
    </location>
</feature>
<evidence type="ECO:0000256" key="3">
    <source>
        <dbReference type="SAM" id="Coils"/>
    </source>
</evidence>
<proteinExistence type="inferred from homology"/>
<evidence type="ECO:0000313" key="5">
    <source>
        <dbReference type="EMBL" id="ONH68982.1"/>
    </source>
</evidence>
<feature type="domain" description="Autophagy-related protein 16" evidence="4">
    <location>
        <begin position="11"/>
        <end position="175"/>
    </location>
</feature>
<dbReference type="AlphaFoldDB" id="A0A1V2LAR0"/>
<dbReference type="OMA" id="IYESCEY"/>
<keyword evidence="3" id="KW-0175">Coiled coil</keyword>
<keyword evidence="6" id="KW-1185">Reference proteome</keyword>
<dbReference type="Proteomes" id="UP000189513">
    <property type="component" value="Unassembled WGS sequence"/>
</dbReference>
<comment type="similarity">
    <text evidence="1">Belongs to the ATG16 family.</text>
</comment>
<gene>
    <name evidence="5" type="ORF">BON22_1673</name>
</gene>
<dbReference type="CDD" id="cd22887">
    <property type="entry name" value="Atg16_CCD"/>
    <property type="match status" value="1"/>
</dbReference>
<dbReference type="EMBL" id="MPUK01000002">
    <property type="protein sequence ID" value="ONH68982.1"/>
    <property type="molecule type" value="Genomic_DNA"/>
</dbReference>
<keyword evidence="2" id="KW-0072">Autophagy</keyword>
<comment type="caution">
    <text evidence="5">The sequence shown here is derived from an EMBL/GenBank/DDBJ whole genome shotgun (WGS) entry which is preliminary data.</text>
</comment>
<evidence type="ECO:0000256" key="2">
    <source>
        <dbReference type="ARBA" id="ARBA00023006"/>
    </source>
</evidence>